<protein>
    <submittedName>
        <fullName evidence="1">Uncharacterized protein</fullName>
    </submittedName>
</protein>
<name>A0A1E5V1H4_9POAL</name>
<gene>
    <name evidence="1" type="ORF">BAE44_0019967</name>
</gene>
<evidence type="ECO:0000313" key="2">
    <source>
        <dbReference type="Proteomes" id="UP000095767"/>
    </source>
</evidence>
<reference evidence="1 2" key="1">
    <citation type="submission" date="2016-09" db="EMBL/GenBank/DDBJ databases">
        <title>The draft genome of Dichanthelium oligosanthes: A C3 panicoid grass species.</title>
        <authorList>
            <person name="Studer A.J."/>
            <person name="Schnable J.C."/>
            <person name="Brutnell T.P."/>
        </authorList>
    </citation>
    <scope>NUCLEOTIDE SEQUENCE [LARGE SCALE GENOMIC DNA]</scope>
    <source>
        <strain evidence="2">cv. Kellogg 1175</strain>
        <tissue evidence="1">Leaf</tissue>
    </source>
</reference>
<organism evidence="1 2">
    <name type="scientific">Dichanthelium oligosanthes</name>
    <dbReference type="NCBI Taxonomy" id="888268"/>
    <lineage>
        <taxon>Eukaryota</taxon>
        <taxon>Viridiplantae</taxon>
        <taxon>Streptophyta</taxon>
        <taxon>Embryophyta</taxon>
        <taxon>Tracheophyta</taxon>
        <taxon>Spermatophyta</taxon>
        <taxon>Magnoliopsida</taxon>
        <taxon>Liliopsida</taxon>
        <taxon>Poales</taxon>
        <taxon>Poaceae</taxon>
        <taxon>PACMAD clade</taxon>
        <taxon>Panicoideae</taxon>
        <taxon>Panicodae</taxon>
        <taxon>Paniceae</taxon>
        <taxon>Dichantheliinae</taxon>
        <taxon>Dichanthelium</taxon>
    </lineage>
</organism>
<dbReference type="EMBL" id="LWDX02054845">
    <property type="protein sequence ID" value="OEL19013.1"/>
    <property type="molecule type" value="Genomic_DNA"/>
</dbReference>
<dbReference type="AlphaFoldDB" id="A0A1E5V1H4"/>
<proteinExistence type="predicted"/>
<keyword evidence="2" id="KW-1185">Reference proteome</keyword>
<evidence type="ECO:0000313" key="1">
    <source>
        <dbReference type="EMBL" id="OEL19013.1"/>
    </source>
</evidence>
<accession>A0A1E5V1H4</accession>
<comment type="caution">
    <text evidence="1">The sequence shown here is derived from an EMBL/GenBank/DDBJ whole genome shotgun (WGS) entry which is preliminary data.</text>
</comment>
<sequence length="76" mass="8708">MVGHKQTRPSKLALTQKAVPKTGKQCNLIQSSFNQLDSFYIHAHAHLFVVRQIHQSYSTSQLYKKKENKSLLSLLI</sequence>
<dbReference type="Proteomes" id="UP000095767">
    <property type="component" value="Unassembled WGS sequence"/>
</dbReference>